<accession>A0ABW8QC61</accession>
<evidence type="ECO:0000313" key="2">
    <source>
        <dbReference type="EMBL" id="MFK8293967.1"/>
    </source>
</evidence>
<keyword evidence="3" id="KW-1185">Reference proteome</keyword>
<sequence>MKKGHFLSLLFLAATTLSCKKDNLENVQQSSENKERNEGFVEGRFHFASRESLEKTIQEMRNNEKLLEKTMKKCCLEEQAKVS</sequence>
<name>A0ABW8QC61_9FLAO</name>
<protein>
    <recommendedName>
        <fullName evidence="4">Lipoprotein</fullName>
    </recommendedName>
</protein>
<gene>
    <name evidence="2" type="ORF">ACI76L_09245</name>
</gene>
<feature type="coiled-coil region" evidence="1">
    <location>
        <begin position="17"/>
        <end position="73"/>
    </location>
</feature>
<proteinExistence type="predicted"/>
<dbReference type="EMBL" id="JBJGWJ010000006">
    <property type="protein sequence ID" value="MFK8293967.1"/>
    <property type="molecule type" value="Genomic_DNA"/>
</dbReference>
<dbReference type="Proteomes" id="UP001622370">
    <property type="component" value="Unassembled WGS sequence"/>
</dbReference>
<comment type="caution">
    <text evidence="2">The sequence shown here is derived from an EMBL/GenBank/DDBJ whole genome shotgun (WGS) entry which is preliminary data.</text>
</comment>
<organism evidence="2 3">
    <name type="scientific">Capnocytophaga stomatis</name>
    <dbReference type="NCBI Taxonomy" id="1848904"/>
    <lineage>
        <taxon>Bacteria</taxon>
        <taxon>Pseudomonadati</taxon>
        <taxon>Bacteroidota</taxon>
        <taxon>Flavobacteriia</taxon>
        <taxon>Flavobacteriales</taxon>
        <taxon>Flavobacteriaceae</taxon>
        <taxon>Capnocytophaga</taxon>
    </lineage>
</organism>
<evidence type="ECO:0000313" key="3">
    <source>
        <dbReference type="Proteomes" id="UP001622370"/>
    </source>
</evidence>
<dbReference type="RefSeq" id="WP_203967562.1">
    <property type="nucleotide sequence ID" value="NZ_BOPJ01000015.1"/>
</dbReference>
<evidence type="ECO:0000256" key="1">
    <source>
        <dbReference type="SAM" id="Coils"/>
    </source>
</evidence>
<keyword evidence="1" id="KW-0175">Coiled coil</keyword>
<reference evidence="2 3" key="1">
    <citation type="journal article" date="2016" name="Sci. Rep.">
        <title>Whole genome sequencing identifies a novel species of the genus Capnocytophaga isolated from dog and cat bite wounds in humans.</title>
        <authorList>
            <person name="Zangenah S."/>
            <person name="Abbasi N."/>
            <person name="Andersson A.F."/>
            <person name="Bergman P."/>
        </authorList>
    </citation>
    <scope>NUCLEOTIDE SEQUENCE [LARGE SCALE GENOMIC DNA]</scope>
    <source>
        <strain evidence="2 3">W5</strain>
    </source>
</reference>
<evidence type="ECO:0008006" key="4">
    <source>
        <dbReference type="Google" id="ProtNLM"/>
    </source>
</evidence>
<dbReference type="PROSITE" id="PS51257">
    <property type="entry name" value="PROKAR_LIPOPROTEIN"/>
    <property type="match status" value="1"/>
</dbReference>